<evidence type="ECO:0000256" key="9">
    <source>
        <dbReference type="ARBA" id="ARBA00023170"/>
    </source>
</evidence>
<dbReference type="Gene3D" id="1.20.1070.10">
    <property type="entry name" value="Rhodopsin 7-helix transmembrane proteins"/>
    <property type="match status" value="1"/>
</dbReference>
<evidence type="ECO:0000256" key="8">
    <source>
        <dbReference type="ARBA" id="ARBA00023157"/>
    </source>
</evidence>
<dbReference type="Proteomes" id="UP000678499">
    <property type="component" value="Unassembled WGS sequence"/>
</dbReference>
<keyword evidence="7 11" id="KW-0472">Membrane</keyword>
<dbReference type="PROSITE" id="PS50262">
    <property type="entry name" value="G_PROTEIN_RECEP_F1_2"/>
    <property type="match status" value="1"/>
</dbReference>
<evidence type="ECO:0000313" key="14">
    <source>
        <dbReference type="Proteomes" id="UP000678499"/>
    </source>
</evidence>
<evidence type="ECO:0000256" key="2">
    <source>
        <dbReference type="ARBA" id="ARBA00010663"/>
    </source>
</evidence>
<comment type="similarity">
    <text evidence="2">Belongs to the G-protein coupled receptor 1 family.</text>
</comment>
<keyword evidence="9" id="KW-0675">Receptor</keyword>
<keyword evidence="5 11" id="KW-1133">Transmembrane helix</keyword>
<evidence type="ECO:0000256" key="3">
    <source>
        <dbReference type="ARBA" id="ARBA00022475"/>
    </source>
</evidence>
<comment type="subcellular location">
    <subcellularLocation>
        <location evidence="1">Cell membrane</location>
        <topology evidence="1">Multi-pass membrane protein</topology>
    </subcellularLocation>
</comment>
<feature type="transmembrane region" description="Helical" evidence="11">
    <location>
        <begin position="150"/>
        <end position="170"/>
    </location>
</feature>
<sequence length="228" mass="25765">MTRPQVNHQAWDLDDFLCDLYIAMDVTCSTSSILNLVAISIDRTFVRTLVYAEFRTFEAPLRRIEKTISGWNAGWTCEQKFHNRSTGVCLLFPFSSNILAGDAMVPCGARAFQYRTPSGDGKCDESCPMRRYIAVTRPIKYAKHKNNSRVALTIVLVWAISAAIGIPIVTGLNNTPDRDHSICAFFNSDFIIYSSLSSFYIPCIIMVVLYFRIFKVSVSSPPQRCFEQ</sequence>
<accession>A0A7R9G8X8</accession>
<dbReference type="EMBL" id="CAJPEX010000003">
    <property type="protein sequence ID" value="CAG0912244.1"/>
    <property type="molecule type" value="Genomic_DNA"/>
</dbReference>
<protein>
    <recommendedName>
        <fullName evidence="12">G-protein coupled receptors family 1 profile domain-containing protein</fullName>
    </recommendedName>
</protein>
<dbReference type="PRINTS" id="PR00237">
    <property type="entry name" value="GPCRRHODOPSN"/>
</dbReference>
<dbReference type="InterPro" id="IPR017452">
    <property type="entry name" value="GPCR_Rhodpsn_7TM"/>
</dbReference>
<evidence type="ECO:0000256" key="7">
    <source>
        <dbReference type="ARBA" id="ARBA00023136"/>
    </source>
</evidence>
<keyword evidence="8" id="KW-1015">Disulfide bond</keyword>
<feature type="domain" description="G-protein coupled receptors family 1 profile" evidence="12">
    <location>
        <begin position="129"/>
        <end position="228"/>
    </location>
</feature>
<dbReference type="InterPro" id="IPR000276">
    <property type="entry name" value="GPCR_Rhodpsn"/>
</dbReference>
<dbReference type="PANTHER" id="PTHR24248">
    <property type="entry name" value="ADRENERGIC RECEPTOR-RELATED G-PROTEIN COUPLED RECEPTOR"/>
    <property type="match status" value="1"/>
</dbReference>
<name>A0A7R9G8X8_9CRUS</name>
<gene>
    <name evidence="13" type="ORF">NMOB1V02_LOCUS41</name>
</gene>
<dbReference type="GO" id="GO:0005886">
    <property type="term" value="C:plasma membrane"/>
    <property type="evidence" value="ECO:0007669"/>
    <property type="project" value="UniProtKB-SubCell"/>
</dbReference>
<feature type="transmembrane region" description="Helical" evidence="11">
    <location>
        <begin position="190"/>
        <end position="211"/>
    </location>
</feature>
<evidence type="ECO:0000256" key="11">
    <source>
        <dbReference type="SAM" id="Phobius"/>
    </source>
</evidence>
<organism evidence="13">
    <name type="scientific">Notodromas monacha</name>
    <dbReference type="NCBI Taxonomy" id="399045"/>
    <lineage>
        <taxon>Eukaryota</taxon>
        <taxon>Metazoa</taxon>
        <taxon>Ecdysozoa</taxon>
        <taxon>Arthropoda</taxon>
        <taxon>Crustacea</taxon>
        <taxon>Oligostraca</taxon>
        <taxon>Ostracoda</taxon>
        <taxon>Podocopa</taxon>
        <taxon>Podocopida</taxon>
        <taxon>Cypridocopina</taxon>
        <taxon>Cypridoidea</taxon>
        <taxon>Cyprididae</taxon>
        <taxon>Notodromas</taxon>
    </lineage>
</organism>
<dbReference type="PANTHER" id="PTHR24248:SF125">
    <property type="entry name" value="DOPAMINE D2-LIKE RECEPTOR"/>
    <property type="match status" value="1"/>
</dbReference>
<evidence type="ECO:0000256" key="5">
    <source>
        <dbReference type="ARBA" id="ARBA00022989"/>
    </source>
</evidence>
<keyword evidence="6" id="KW-0297">G-protein coupled receptor</keyword>
<dbReference type="GO" id="GO:0045202">
    <property type="term" value="C:synapse"/>
    <property type="evidence" value="ECO:0007669"/>
    <property type="project" value="GOC"/>
</dbReference>
<evidence type="ECO:0000259" key="12">
    <source>
        <dbReference type="PROSITE" id="PS50262"/>
    </source>
</evidence>
<dbReference type="SUPFAM" id="SSF81321">
    <property type="entry name" value="Family A G protein-coupled receptor-like"/>
    <property type="match status" value="2"/>
</dbReference>
<keyword evidence="4 11" id="KW-0812">Transmembrane</keyword>
<dbReference type="OrthoDB" id="10010417at2759"/>
<evidence type="ECO:0000256" key="10">
    <source>
        <dbReference type="ARBA" id="ARBA00023224"/>
    </source>
</evidence>
<dbReference type="EMBL" id="OA882040">
    <property type="protein sequence ID" value="CAD7272092.1"/>
    <property type="molecule type" value="Genomic_DNA"/>
</dbReference>
<dbReference type="GO" id="GO:0004930">
    <property type="term" value="F:G protein-coupled receptor activity"/>
    <property type="evidence" value="ECO:0007669"/>
    <property type="project" value="UniProtKB-KW"/>
</dbReference>
<evidence type="ECO:0000256" key="1">
    <source>
        <dbReference type="ARBA" id="ARBA00004651"/>
    </source>
</evidence>
<keyword evidence="10" id="KW-0807">Transducer</keyword>
<keyword evidence="3" id="KW-1003">Cell membrane</keyword>
<evidence type="ECO:0000256" key="6">
    <source>
        <dbReference type="ARBA" id="ARBA00023040"/>
    </source>
</evidence>
<proteinExistence type="inferred from homology"/>
<dbReference type="AlphaFoldDB" id="A0A7R9G8X8"/>
<reference evidence="13" key="1">
    <citation type="submission" date="2020-11" db="EMBL/GenBank/DDBJ databases">
        <authorList>
            <person name="Tran Van P."/>
        </authorList>
    </citation>
    <scope>NUCLEOTIDE SEQUENCE</scope>
</reference>
<keyword evidence="14" id="KW-1185">Reference proteome</keyword>
<dbReference type="Pfam" id="PF00001">
    <property type="entry name" value="7tm_1"/>
    <property type="match status" value="2"/>
</dbReference>
<dbReference type="GO" id="GO:0001591">
    <property type="term" value="F:dopamine neurotransmitter receptor activity, coupled via Gi/Go"/>
    <property type="evidence" value="ECO:0007669"/>
    <property type="project" value="TreeGrafter"/>
</dbReference>
<evidence type="ECO:0000256" key="4">
    <source>
        <dbReference type="ARBA" id="ARBA00022692"/>
    </source>
</evidence>
<evidence type="ECO:0000313" key="13">
    <source>
        <dbReference type="EMBL" id="CAD7272092.1"/>
    </source>
</evidence>